<keyword evidence="3 11" id="KW-0597">Phosphoprotein</keyword>
<gene>
    <name evidence="18" type="ORF">GCM10011611_59600</name>
</gene>
<dbReference type="InterPro" id="IPR054327">
    <property type="entry name" value="His-kinase-like_sensor"/>
</dbReference>
<keyword evidence="7" id="KW-0067">ATP-binding</keyword>
<evidence type="ECO:0000256" key="11">
    <source>
        <dbReference type="PROSITE-ProRule" id="PRU00169"/>
    </source>
</evidence>
<dbReference type="Pfam" id="PF22588">
    <property type="entry name" value="dCache_1_like"/>
    <property type="match status" value="1"/>
</dbReference>
<dbReference type="FunFam" id="3.30.565.10:FF:000010">
    <property type="entry name" value="Sensor histidine kinase RcsC"/>
    <property type="match status" value="1"/>
</dbReference>
<dbReference type="SUPFAM" id="SSF55874">
    <property type="entry name" value="ATPase domain of HSP90 chaperone/DNA topoisomerase II/histidine kinase"/>
    <property type="match status" value="1"/>
</dbReference>
<dbReference type="PROSITE" id="PS50109">
    <property type="entry name" value="HIS_KIN"/>
    <property type="match status" value="1"/>
</dbReference>
<dbReference type="CDD" id="cd12915">
    <property type="entry name" value="PDC2_DGC_like"/>
    <property type="match status" value="1"/>
</dbReference>
<keyword evidence="19" id="KW-1185">Reference proteome</keyword>
<dbReference type="InterPro" id="IPR001610">
    <property type="entry name" value="PAC"/>
</dbReference>
<dbReference type="CDD" id="cd00082">
    <property type="entry name" value="HisKA"/>
    <property type="match status" value="1"/>
</dbReference>
<dbReference type="EC" id="2.7.13.3" evidence="2"/>
<evidence type="ECO:0000259" key="16">
    <source>
        <dbReference type="PROSITE" id="PS50112"/>
    </source>
</evidence>
<dbReference type="SMART" id="SM00388">
    <property type="entry name" value="HisKA"/>
    <property type="match status" value="1"/>
</dbReference>
<dbReference type="EMBL" id="BMJQ01000022">
    <property type="protein sequence ID" value="GGF45229.1"/>
    <property type="molecule type" value="Genomic_DNA"/>
</dbReference>
<feature type="modified residue" description="4-aspartylphosphate" evidence="11">
    <location>
        <position position="893"/>
    </location>
</feature>
<comment type="subunit">
    <text evidence="9">At low DSF concentrations, interacts with RpfF.</text>
</comment>
<reference evidence="18" key="1">
    <citation type="journal article" date="2014" name="Int. J. Syst. Evol. Microbiol.">
        <title>Complete genome sequence of Corynebacterium casei LMG S-19264T (=DSM 44701T), isolated from a smear-ripened cheese.</title>
        <authorList>
            <consortium name="US DOE Joint Genome Institute (JGI-PGF)"/>
            <person name="Walter F."/>
            <person name="Albersmeier A."/>
            <person name="Kalinowski J."/>
            <person name="Ruckert C."/>
        </authorList>
    </citation>
    <scope>NUCLEOTIDE SEQUENCE</scope>
    <source>
        <strain evidence="18">CGMCC 1.15725</strain>
    </source>
</reference>
<dbReference type="FunFam" id="1.10.287.130:FF:000002">
    <property type="entry name" value="Two-component osmosensing histidine kinase"/>
    <property type="match status" value="1"/>
</dbReference>
<dbReference type="Gene3D" id="1.10.287.130">
    <property type="match status" value="1"/>
</dbReference>
<evidence type="ECO:0000259" key="14">
    <source>
        <dbReference type="PROSITE" id="PS50109"/>
    </source>
</evidence>
<protein>
    <recommendedName>
        <fullName evidence="10">Sensory/regulatory protein RpfC</fullName>
        <ecNumber evidence="2">2.7.13.3</ecNumber>
    </recommendedName>
</protein>
<dbReference type="Pfam" id="PF02518">
    <property type="entry name" value="HATPase_c"/>
    <property type="match status" value="1"/>
</dbReference>
<feature type="domain" description="Response regulatory" evidence="15">
    <location>
        <begin position="844"/>
        <end position="961"/>
    </location>
</feature>
<dbReference type="CDD" id="cd16922">
    <property type="entry name" value="HATPase_EvgS-ArcB-TorS-like"/>
    <property type="match status" value="1"/>
</dbReference>
<dbReference type="GO" id="GO:0000155">
    <property type="term" value="F:phosphorelay sensor kinase activity"/>
    <property type="evidence" value="ECO:0007669"/>
    <property type="project" value="InterPro"/>
</dbReference>
<evidence type="ECO:0000256" key="8">
    <source>
        <dbReference type="ARBA" id="ARBA00023012"/>
    </source>
</evidence>
<keyword evidence="6" id="KW-0418">Kinase</keyword>
<dbReference type="InterPro" id="IPR000014">
    <property type="entry name" value="PAS"/>
</dbReference>
<keyword evidence="8" id="KW-0902">Two-component regulatory system</keyword>
<evidence type="ECO:0000313" key="18">
    <source>
        <dbReference type="EMBL" id="GGF45229.1"/>
    </source>
</evidence>
<dbReference type="Gene3D" id="3.30.450.20">
    <property type="entry name" value="PAS domain"/>
    <property type="match status" value="4"/>
</dbReference>
<dbReference type="SMART" id="SM00448">
    <property type="entry name" value="REC"/>
    <property type="match status" value="1"/>
</dbReference>
<evidence type="ECO:0000256" key="2">
    <source>
        <dbReference type="ARBA" id="ARBA00012438"/>
    </source>
</evidence>
<dbReference type="Proteomes" id="UP000646365">
    <property type="component" value="Unassembled WGS sequence"/>
</dbReference>
<dbReference type="PANTHER" id="PTHR45339">
    <property type="entry name" value="HYBRID SIGNAL TRANSDUCTION HISTIDINE KINASE J"/>
    <property type="match status" value="1"/>
</dbReference>
<dbReference type="InterPro" id="IPR003594">
    <property type="entry name" value="HATPase_dom"/>
</dbReference>
<dbReference type="CDD" id="cd00130">
    <property type="entry name" value="PAS"/>
    <property type="match status" value="2"/>
</dbReference>
<dbReference type="InterPro" id="IPR003661">
    <property type="entry name" value="HisK_dim/P_dom"/>
</dbReference>
<dbReference type="InterPro" id="IPR035965">
    <property type="entry name" value="PAS-like_dom_sf"/>
</dbReference>
<keyword evidence="4" id="KW-0808">Transferase</keyword>
<dbReference type="SUPFAM" id="SSF55785">
    <property type="entry name" value="PYP-like sensor domain (PAS domain)"/>
    <property type="match status" value="2"/>
</dbReference>
<feature type="region of interest" description="Disordered" evidence="12">
    <location>
        <begin position="812"/>
        <end position="836"/>
    </location>
</feature>
<accession>A0A8J2Z0S5</accession>
<dbReference type="CDD" id="cd12914">
    <property type="entry name" value="PDC1_DGC_like"/>
    <property type="match status" value="1"/>
</dbReference>
<dbReference type="PANTHER" id="PTHR45339:SF1">
    <property type="entry name" value="HYBRID SIGNAL TRANSDUCTION HISTIDINE KINASE J"/>
    <property type="match status" value="1"/>
</dbReference>
<evidence type="ECO:0000256" key="12">
    <source>
        <dbReference type="SAM" id="MobiDB-lite"/>
    </source>
</evidence>
<keyword evidence="5" id="KW-0547">Nucleotide-binding</keyword>
<dbReference type="Pfam" id="PF08447">
    <property type="entry name" value="PAS_3"/>
    <property type="match status" value="2"/>
</dbReference>
<dbReference type="Gene3D" id="3.40.50.2300">
    <property type="match status" value="1"/>
</dbReference>
<keyword evidence="13" id="KW-1133">Transmembrane helix</keyword>
<dbReference type="Pfam" id="PF00512">
    <property type="entry name" value="HisKA"/>
    <property type="match status" value="1"/>
</dbReference>
<evidence type="ECO:0000256" key="7">
    <source>
        <dbReference type="ARBA" id="ARBA00022840"/>
    </source>
</evidence>
<dbReference type="CDD" id="cd17546">
    <property type="entry name" value="REC_hyHK_CKI1_RcsC-like"/>
    <property type="match status" value="1"/>
</dbReference>
<evidence type="ECO:0000256" key="6">
    <source>
        <dbReference type="ARBA" id="ARBA00022777"/>
    </source>
</evidence>
<dbReference type="InterPro" id="IPR036097">
    <property type="entry name" value="HisK_dim/P_sf"/>
</dbReference>
<evidence type="ECO:0000259" key="15">
    <source>
        <dbReference type="PROSITE" id="PS50110"/>
    </source>
</evidence>
<evidence type="ECO:0000256" key="4">
    <source>
        <dbReference type="ARBA" id="ARBA00022679"/>
    </source>
</evidence>
<dbReference type="NCBIfam" id="TIGR00229">
    <property type="entry name" value="sensory_box"/>
    <property type="match status" value="2"/>
</dbReference>
<dbReference type="GO" id="GO:0005524">
    <property type="term" value="F:ATP binding"/>
    <property type="evidence" value="ECO:0007669"/>
    <property type="project" value="UniProtKB-KW"/>
</dbReference>
<dbReference type="InterPro" id="IPR013655">
    <property type="entry name" value="PAS_fold_3"/>
</dbReference>
<reference evidence="18" key="2">
    <citation type="submission" date="2020-09" db="EMBL/GenBank/DDBJ databases">
        <authorList>
            <person name="Sun Q."/>
            <person name="Zhou Y."/>
        </authorList>
    </citation>
    <scope>NUCLEOTIDE SEQUENCE</scope>
    <source>
        <strain evidence="18">CGMCC 1.15725</strain>
    </source>
</reference>
<proteinExistence type="predicted"/>
<sequence>MLIAGSCVVAVCVLSVFFWSLWDSRRSALDHAVQTAQNLTATLAHDAERNITSYDLSLQGVIDGLKFDETRTLKPDLQRQILFDRAATAAFFGSITVIGADGRMMIDSQSTEPHSGDYADRDYFKVHRDNTAVGLYISPPFKSRVTGDWEIALSRRISNPDDSFAGVVAGSLKLAFFQNLFDGIDLGPNGAAALFNVDRTMILRKPYNPSEWGRSLPRSPLFQKLAQNSTGWFQYHSLTDGVERIAAYQRIGKFPLVISIATACDTVFAEWRQKALVVGATMLFAAGLTLLLGTFALRELNRRSLAEQAALENERLYRLLADNSSDLIVLADIDGVRRFISPAARELYGYEPEEMMGSNTFGAAHPEDRHFLTDAFEQLTNGAPSAVAQVRAQRKGGDYVWVETHMRLVRDPLTDELRVLGLIRDISRRHEIEQAIRESELQFRSLANSVSDVIIRSGPDGRLRYVSPSCRTVLGYEPEELVGTKRGTFSHPEDRAHIEARMAAIVAGDGDNVIAFRVIRRDGTTIWLEARISLVRAAETNELVEMIAVMRDISQQKAIEERLERARIEAEKASQLKSDFLANMSHEIRTPMNGIIGMTGLLLATRLDPEQRRFADAVRISADALLSVINDILDLSKLEAGKLNLETVPFDFSTIVENCVELMTAKALDKGITLTAEVAERAYLPHLGDPTRLRQIILNLLSNAVKFTDHGFVSIKVKATALATGASFIRIHVEDSGIGMDETVRAKLFRKFEQADTSVARRFGGTGLGLAISKQLIDRMGGRIGVSSTPGYGSRFTVELTLPVTDTAPVDLVPEDKTARDKASGGSTAPGASPLPPVASKAGRILVAEDNAVNQLLVVTLLTDAGYAVDVAEDGTEAVAAVKQQAYDLILMDAQMPNMDGLQATQEIRKLANGRGRVPIIALTANAMAGDREHYIAAGMDDYLSKPLDAATMLAMVSNWIGQHRADVGWKKEAG</sequence>
<feature type="transmembrane region" description="Helical" evidence="13">
    <location>
        <begin position="275"/>
        <end position="297"/>
    </location>
</feature>
<dbReference type="InterPro" id="IPR005467">
    <property type="entry name" value="His_kinase_dom"/>
</dbReference>
<dbReference type="InterPro" id="IPR004358">
    <property type="entry name" value="Sig_transdc_His_kin-like_C"/>
</dbReference>
<feature type="domain" description="PAC" evidence="17">
    <location>
        <begin position="386"/>
        <end position="438"/>
    </location>
</feature>
<evidence type="ECO:0000256" key="13">
    <source>
        <dbReference type="SAM" id="Phobius"/>
    </source>
</evidence>
<dbReference type="PRINTS" id="PR00344">
    <property type="entry name" value="BCTRLSENSOR"/>
</dbReference>
<evidence type="ECO:0000256" key="10">
    <source>
        <dbReference type="ARBA" id="ARBA00068150"/>
    </source>
</evidence>
<evidence type="ECO:0000256" key="3">
    <source>
        <dbReference type="ARBA" id="ARBA00022553"/>
    </source>
</evidence>
<comment type="caution">
    <text evidence="18">The sequence shown here is derived from an EMBL/GenBank/DDBJ whole genome shotgun (WGS) entry which is preliminary data.</text>
</comment>
<dbReference type="Pfam" id="PF00072">
    <property type="entry name" value="Response_reg"/>
    <property type="match status" value="1"/>
</dbReference>
<keyword evidence="13" id="KW-0472">Membrane</keyword>
<evidence type="ECO:0000313" key="19">
    <source>
        <dbReference type="Proteomes" id="UP000646365"/>
    </source>
</evidence>
<name>A0A8J2Z0S5_9PROT</name>
<evidence type="ECO:0000256" key="9">
    <source>
        <dbReference type="ARBA" id="ARBA00064003"/>
    </source>
</evidence>
<dbReference type="InterPro" id="IPR011006">
    <property type="entry name" value="CheY-like_superfamily"/>
</dbReference>
<evidence type="ECO:0000259" key="17">
    <source>
        <dbReference type="PROSITE" id="PS50113"/>
    </source>
</evidence>
<dbReference type="SMART" id="SM00091">
    <property type="entry name" value="PAS"/>
    <property type="match status" value="2"/>
</dbReference>
<dbReference type="SMART" id="SM00086">
    <property type="entry name" value="PAC"/>
    <property type="match status" value="2"/>
</dbReference>
<feature type="domain" description="PAC" evidence="17">
    <location>
        <begin position="512"/>
        <end position="565"/>
    </location>
</feature>
<dbReference type="PROSITE" id="PS50113">
    <property type="entry name" value="PAC"/>
    <property type="match status" value="2"/>
</dbReference>
<organism evidence="18 19">
    <name type="scientific">Aliidongia dinghuensis</name>
    <dbReference type="NCBI Taxonomy" id="1867774"/>
    <lineage>
        <taxon>Bacteria</taxon>
        <taxon>Pseudomonadati</taxon>
        <taxon>Pseudomonadota</taxon>
        <taxon>Alphaproteobacteria</taxon>
        <taxon>Rhodospirillales</taxon>
        <taxon>Dongiaceae</taxon>
        <taxon>Aliidongia</taxon>
    </lineage>
</organism>
<dbReference type="SUPFAM" id="SSF52172">
    <property type="entry name" value="CheY-like"/>
    <property type="match status" value="1"/>
</dbReference>
<dbReference type="PROSITE" id="PS50110">
    <property type="entry name" value="RESPONSE_REGULATORY"/>
    <property type="match status" value="1"/>
</dbReference>
<dbReference type="SMART" id="SM00387">
    <property type="entry name" value="HATPase_c"/>
    <property type="match status" value="1"/>
</dbReference>
<dbReference type="InterPro" id="IPR001789">
    <property type="entry name" value="Sig_transdc_resp-reg_receiver"/>
</dbReference>
<dbReference type="PROSITE" id="PS50112">
    <property type="entry name" value="PAS"/>
    <property type="match status" value="2"/>
</dbReference>
<dbReference type="RefSeq" id="WP_189051838.1">
    <property type="nucleotide sequence ID" value="NZ_BMJQ01000022.1"/>
</dbReference>
<evidence type="ECO:0000256" key="5">
    <source>
        <dbReference type="ARBA" id="ARBA00022741"/>
    </source>
</evidence>
<dbReference type="InterPro" id="IPR036890">
    <property type="entry name" value="HATPase_C_sf"/>
</dbReference>
<keyword evidence="13" id="KW-0812">Transmembrane</keyword>
<feature type="domain" description="PAS" evidence="16">
    <location>
        <begin position="313"/>
        <end position="383"/>
    </location>
</feature>
<feature type="domain" description="Histidine kinase" evidence="14">
    <location>
        <begin position="583"/>
        <end position="804"/>
    </location>
</feature>
<comment type="catalytic activity">
    <reaction evidence="1">
        <text>ATP + protein L-histidine = ADP + protein N-phospho-L-histidine.</text>
        <dbReference type="EC" id="2.7.13.3"/>
    </reaction>
</comment>
<dbReference type="Gene3D" id="3.30.565.10">
    <property type="entry name" value="Histidine kinase-like ATPase, C-terminal domain"/>
    <property type="match status" value="1"/>
</dbReference>
<dbReference type="AlphaFoldDB" id="A0A8J2Z0S5"/>
<dbReference type="SUPFAM" id="SSF47384">
    <property type="entry name" value="Homodimeric domain of signal transducing histidine kinase"/>
    <property type="match status" value="1"/>
</dbReference>
<dbReference type="InterPro" id="IPR000700">
    <property type="entry name" value="PAS-assoc_C"/>
</dbReference>
<feature type="compositionally biased region" description="Basic and acidic residues" evidence="12">
    <location>
        <begin position="814"/>
        <end position="823"/>
    </location>
</feature>
<evidence type="ECO:0000256" key="1">
    <source>
        <dbReference type="ARBA" id="ARBA00000085"/>
    </source>
</evidence>
<feature type="domain" description="PAS" evidence="16">
    <location>
        <begin position="439"/>
        <end position="509"/>
    </location>
</feature>